<name>A0A498IG67_MALDO</name>
<comment type="caution">
    <text evidence="1">The sequence shown here is derived from an EMBL/GenBank/DDBJ whole genome shotgun (WGS) entry which is preliminary data.</text>
</comment>
<dbReference type="AlphaFoldDB" id="A0A498IG67"/>
<gene>
    <name evidence="1" type="ORF">DVH24_036707</name>
</gene>
<reference evidence="1 2" key="1">
    <citation type="submission" date="2018-10" db="EMBL/GenBank/DDBJ databases">
        <title>A high-quality apple genome assembly.</title>
        <authorList>
            <person name="Hu J."/>
        </authorList>
    </citation>
    <scope>NUCLEOTIDE SEQUENCE [LARGE SCALE GENOMIC DNA]</scope>
    <source>
        <strain evidence="2">cv. HFTH1</strain>
        <tissue evidence="1">Young leaf</tissue>
    </source>
</reference>
<dbReference type="InterPro" id="IPR027417">
    <property type="entry name" value="P-loop_NTPase"/>
</dbReference>
<evidence type="ECO:0000313" key="1">
    <source>
        <dbReference type="EMBL" id="RXH82366.1"/>
    </source>
</evidence>
<evidence type="ECO:0000313" key="2">
    <source>
        <dbReference type="Proteomes" id="UP000290289"/>
    </source>
</evidence>
<protein>
    <submittedName>
        <fullName evidence="1">Uncharacterized protein</fullName>
    </submittedName>
</protein>
<accession>A0A498IG67</accession>
<proteinExistence type="predicted"/>
<dbReference type="EMBL" id="RDQH01000338">
    <property type="protein sequence ID" value="RXH82366.1"/>
    <property type="molecule type" value="Genomic_DNA"/>
</dbReference>
<keyword evidence="2" id="KW-1185">Reference proteome</keyword>
<dbReference type="Gene3D" id="3.40.50.300">
    <property type="entry name" value="P-loop containing nucleotide triphosphate hydrolases"/>
    <property type="match status" value="1"/>
</dbReference>
<sequence>MKARAAHAEREIGVGWQGGKETWRSEAAKKGVRVDFFSSNQGLVSVIERLRETVTHAFISLSQSETLAATPPTLADLCNSVGSCFRKPKPHKPGLHFCKSELRLSGCLIRKQRPGMLPRETYFETSAKQGCHVDDAFQCIAKNALKNEPEEEMYTLMGKRWLKSEETW</sequence>
<organism evidence="1 2">
    <name type="scientific">Malus domestica</name>
    <name type="common">Apple</name>
    <name type="synonym">Pyrus malus</name>
    <dbReference type="NCBI Taxonomy" id="3750"/>
    <lineage>
        <taxon>Eukaryota</taxon>
        <taxon>Viridiplantae</taxon>
        <taxon>Streptophyta</taxon>
        <taxon>Embryophyta</taxon>
        <taxon>Tracheophyta</taxon>
        <taxon>Spermatophyta</taxon>
        <taxon>Magnoliopsida</taxon>
        <taxon>eudicotyledons</taxon>
        <taxon>Gunneridae</taxon>
        <taxon>Pentapetalae</taxon>
        <taxon>rosids</taxon>
        <taxon>fabids</taxon>
        <taxon>Rosales</taxon>
        <taxon>Rosaceae</taxon>
        <taxon>Amygdaloideae</taxon>
        <taxon>Maleae</taxon>
        <taxon>Malus</taxon>
    </lineage>
</organism>
<dbReference type="STRING" id="3750.A0A498IG67"/>
<dbReference type="Proteomes" id="UP000290289">
    <property type="component" value="Chromosome 12"/>
</dbReference>